<dbReference type="InterPro" id="IPR010982">
    <property type="entry name" value="Lambda_DNA-bd_dom_sf"/>
</dbReference>
<keyword evidence="2" id="KW-0812">Transmembrane</keyword>
<dbReference type="EMBL" id="SDCM01000010">
    <property type="protein sequence ID" value="TCX75431.1"/>
    <property type="molecule type" value="Genomic_DNA"/>
</dbReference>
<protein>
    <submittedName>
        <fullName evidence="4">Helix-turn-helix domain-containing protein</fullName>
    </submittedName>
</protein>
<dbReference type="PANTHER" id="PTHR46558">
    <property type="entry name" value="TRACRIPTIONAL REGULATORY PROTEIN-RELATED-RELATED"/>
    <property type="match status" value="1"/>
</dbReference>
<dbReference type="PROSITE" id="PS50943">
    <property type="entry name" value="HTH_CROC1"/>
    <property type="match status" value="1"/>
</dbReference>
<sequence length="160" mass="18361">MNSNNQVKQLRLQRAWSQEQLAEMAGLSVRTIQRIENGERPGLETLSALAAVFEVTVAEIGGEARREDAPGQEASLDLRIEEAKARVHQESRFFRSLSVALVVCVLLAVLNRFTNPQYYWSSWVALIWGALLVVRGLRLFVFGEWIKNWRQARLQRLLRK</sequence>
<dbReference type="SUPFAM" id="SSF47413">
    <property type="entry name" value="lambda repressor-like DNA-binding domains"/>
    <property type="match status" value="1"/>
</dbReference>
<comment type="caution">
    <text evidence="4">The sequence shown here is derived from an EMBL/GenBank/DDBJ whole genome shotgun (WGS) entry which is preliminary data.</text>
</comment>
<evidence type="ECO:0000256" key="1">
    <source>
        <dbReference type="ARBA" id="ARBA00023125"/>
    </source>
</evidence>
<dbReference type="Pfam" id="PF13239">
    <property type="entry name" value="2TM"/>
    <property type="match status" value="1"/>
</dbReference>
<keyword evidence="1" id="KW-0238">DNA-binding</keyword>
<keyword evidence="2" id="KW-0472">Membrane</keyword>
<evidence type="ECO:0000256" key="2">
    <source>
        <dbReference type="SAM" id="Phobius"/>
    </source>
</evidence>
<feature type="domain" description="HTH cro/C1-type" evidence="3">
    <location>
        <begin position="7"/>
        <end position="60"/>
    </location>
</feature>
<dbReference type="RefSeq" id="WP_040189702.1">
    <property type="nucleotide sequence ID" value="NZ_CP091826.1"/>
</dbReference>
<feature type="transmembrane region" description="Helical" evidence="2">
    <location>
        <begin position="93"/>
        <end position="113"/>
    </location>
</feature>
<gene>
    <name evidence="4" type="ORF">ETE64_09210</name>
</gene>
<name>A0A483LK90_KLEPN</name>
<dbReference type="AlphaFoldDB" id="A0A483LK90"/>
<accession>A0A483LK90</accession>
<evidence type="ECO:0000259" key="3">
    <source>
        <dbReference type="PROSITE" id="PS50943"/>
    </source>
</evidence>
<dbReference type="CDD" id="cd00093">
    <property type="entry name" value="HTH_XRE"/>
    <property type="match status" value="1"/>
</dbReference>
<feature type="transmembrane region" description="Helical" evidence="2">
    <location>
        <begin position="125"/>
        <end position="146"/>
    </location>
</feature>
<evidence type="ECO:0000313" key="4">
    <source>
        <dbReference type="EMBL" id="TCX75431.1"/>
    </source>
</evidence>
<dbReference type="PANTHER" id="PTHR46558:SF11">
    <property type="entry name" value="HTH-TYPE TRANSCRIPTIONAL REGULATOR XRE"/>
    <property type="match status" value="1"/>
</dbReference>
<dbReference type="InterPro" id="IPR001387">
    <property type="entry name" value="Cro/C1-type_HTH"/>
</dbReference>
<dbReference type="SMART" id="SM00530">
    <property type="entry name" value="HTH_XRE"/>
    <property type="match status" value="1"/>
</dbReference>
<dbReference type="InterPro" id="IPR025698">
    <property type="entry name" value="2TM_dom"/>
</dbReference>
<organism evidence="4">
    <name type="scientific">Klebsiella pneumoniae</name>
    <dbReference type="NCBI Taxonomy" id="573"/>
    <lineage>
        <taxon>Bacteria</taxon>
        <taxon>Pseudomonadati</taxon>
        <taxon>Pseudomonadota</taxon>
        <taxon>Gammaproteobacteria</taxon>
        <taxon>Enterobacterales</taxon>
        <taxon>Enterobacteriaceae</taxon>
        <taxon>Klebsiella/Raoultella group</taxon>
        <taxon>Klebsiella</taxon>
        <taxon>Klebsiella pneumoniae complex</taxon>
    </lineage>
</organism>
<dbReference type="GO" id="GO:0003677">
    <property type="term" value="F:DNA binding"/>
    <property type="evidence" value="ECO:0007669"/>
    <property type="project" value="UniProtKB-KW"/>
</dbReference>
<dbReference type="Gene3D" id="1.10.260.40">
    <property type="entry name" value="lambda repressor-like DNA-binding domains"/>
    <property type="match status" value="1"/>
</dbReference>
<reference evidence="4" key="1">
    <citation type="submission" date="2019-01" db="EMBL/GenBank/DDBJ databases">
        <authorList>
            <person name="Lista F."/>
            <person name="Anselmo A."/>
        </authorList>
    </citation>
    <scope>NUCLEOTIDE SEQUENCE</scope>
    <source>
        <strain evidence="4">10S</strain>
    </source>
</reference>
<dbReference type="Pfam" id="PF01381">
    <property type="entry name" value="HTH_3"/>
    <property type="match status" value="1"/>
</dbReference>
<proteinExistence type="predicted"/>
<keyword evidence="2" id="KW-1133">Transmembrane helix</keyword>